<dbReference type="Gene3D" id="3.40.50.150">
    <property type="entry name" value="Vaccinia Virus protein VP39"/>
    <property type="match status" value="1"/>
</dbReference>
<dbReference type="EMBL" id="WNWS01000064">
    <property type="protein sequence ID" value="KAE9983313.1"/>
    <property type="molecule type" value="Genomic_DNA"/>
</dbReference>
<evidence type="ECO:0000313" key="1">
    <source>
        <dbReference type="EMBL" id="KAE9983313.1"/>
    </source>
</evidence>
<protein>
    <recommendedName>
        <fullName evidence="3">Methyltransferase type 11 domain-containing protein</fullName>
    </recommendedName>
</protein>
<organism evidence="1 2">
    <name type="scientific">Venturia inaequalis</name>
    <name type="common">Apple scab fungus</name>
    <dbReference type="NCBI Taxonomy" id="5025"/>
    <lineage>
        <taxon>Eukaryota</taxon>
        <taxon>Fungi</taxon>
        <taxon>Dikarya</taxon>
        <taxon>Ascomycota</taxon>
        <taxon>Pezizomycotina</taxon>
        <taxon>Dothideomycetes</taxon>
        <taxon>Pleosporomycetidae</taxon>
        <taxon>Venturiales</taxon>
        <taxon>Venturiaceae</taxon>
        <taxon>Venturia</taxon>
    </lineage>
</organism>
<gene>
    <name evidence="1" type="ORF">EG328_010101</name>
</gene>
<name>A0A8H3V9Z6_VENIN</name>
<comment type="caution">
    <text evidence="1">The sequence shown here is derived from an EMBL/GenBank/DDBJ whole genome shotgun (WGS) entry which is preliminary data.</text>
</comment>
<dbReference type="Proteomes" id="UP000447873">
    <property type="component" value="Unassembled WGS sequence"/>
</dbReference>
<proteinExistence type="predicted"/>
<dbReference type="Pfam" id="PF13489">
    <property type="entry name" value="Methyltransf_23"/>
    <property type="match status" value="1"/>
</dbReference>
<accession>A0A8H3V9Z6</accession>
<dbReference type="SUPFAM" id="SSF53335">
    <property type="entry name" value="S-adenosyl-L-methionine-dependent methyltransferases"/>
    <property type="match status" value="1"/>
</dbReference>
<reference evidence="1 2" key="1">
    <citation type="submission" date="2018-12" db="EMBL/GenBank/DDBJ databases">
        <title>Venturia inaequalis Genome Resource.</title>
        <authorList>
            <person name="Lichtner F.J."/>
        </authorList>
    </citation>
    <scope>NUCLEOTIDE SEQUENCE [LARGE SCALE GENOMIC DNA]</scope>
    <source>
        <strain evidence="1 2">120213</strain>
    </source>
</reference>
<evidence type="ECO:0000313" key="2">
    <source>
        <dbReference type="Proteomes" id="UP000447873"/>
    </source>
</evidence>
<dbReference type="AlphaFoldDB" id="A0A8H3V9Z6"/>
<dbReference type="InterPro" id="IPR029063">
    <property type="entry name" value="SAM-dependent_MTases_sf"/>
</dbReference>
<sequence length="191" mass="21947">MSFIEGDIMDLANKHEELGKQSFDYVFSRYLVYALTCWPEYIKKTWDLLKPGAWVEIQDGMLTTMSAQTKNAANLEWEAKLHQADRGLGLDPDIGGELERLVQAAGFVNVRAWEYDVPISTWEGMDEGLREVGEFYQKAMPVLLGSLMRTRLEGRVEGVKIEKYLEEMRRDFEGGEGFYVRFFVVIGQKAE</sequence>
<evidence type="ECO:0008006" key="3">
    <source>
        <dbReference type="Google" id="ProtNLM"/>
    </source>
</evidence>